<dbReference type="PRINTS" id="PR00348">
    <property type="entry name" value="UBIQUITIN"/>
</dbReference>
<dbReference type="InterPro" id="IPR029071">
    <property type="entry name" value="Ubiquitin-like_domsf"/>
</dbReference>
<evidence type="ECO:0000313" key="3">
    <source>
        <dbReference type="Proteomes" id="UP000789405"/>
    </source>
</evidence>
<evidence type="ECO:0000313" key="2">
    <source>
        <dbReference type="EMBL" id="CAG8494803.1"/>
    </source>
</evidence>
<dbReference type="SUPFAM" id="SSF54236">
    <property type="entry name" value="Ubiquitin-like"/>
    <property type="match status" value="1"/>
</dbReference>
<dbReference type="SMART" id="SM00213">
    <property type="entry name" value="UBQ"/>
    <property type="match status" value="1"/>
</dbReference>
<evidence type="ECO:0000259" key="1">
    <source>
        <dbReference type="PROSITE" id="PS50053"/>
    </source>
</evidence>
<reference evidence="2" key="1">
    <citation type="submission" date="2021-06" db="EMBL/GenBank/DDBJ databases">
        <authorList>
            <person name="Kallberg Y."/>
            <person name="Tangrot J."/>
            <person name="Rosling A."/>
        </authorList>
    </citation>
    <scope>NUCLEOTIDE SEQUENCE</scope>
    <source>
        <strain evidence="2">MA453B</strain>
    </source>
</reference>
<dbReference type="EMBL" id="CAJVPY010000842">
    <property type="protein sequence ID" value="CAG8494803.1"/>
    <property type="molecule type" value="Genomic_DNA"/>
</dbReference>
<dbReference type="Proteomes" id="UP000789405">
    <property type="component" value="Unassembled WGS sequence"/>
</dbReference>
<dbReference type="AlphaFoldDB" id="A0A9N8WN59"/>
<dbReference type="Pfam" id="PF00240">
    <property type="entry name" value="ubiquitin"/>
    <property type="match status" value="1"/>
</dbReference>
<dbReference type="FunFam" id="3.10.20.90:FF:000211">
    <property type="entry name" value="Polyubiquitin 9"/>
    <property type="match status" value="1"/>
</dbReference>
<protein>
    <submittedName>
        <fullName evidence="2">25005_t:CDS:1</fullName>
    </submittedName>
</protein>
<sequence length="218" mass="24976">MANTYDINFLNAMFTAIMPGYTFVSEKEYYERKNSLIQQEGNTYKPIDIYTFHQCTTVDKINKIKEIEKNDRNTMQIFIKILTGESITLGCNESDTIDQVKKKIQDKEGIPSDQQRLIFASMPLEGEKTLFYYGVIKGCTLHLVSNLGGGGNIISHLNADFLDPRYNYDFSNVNDKYKKFIRGGVEYRRPCGWKRIALKVAGKYDNGSNEWLGTDINA</sequence>
<dbReference type="PANTHER" id="PTHR36649">
    <property type="entry name" value="UBIQUITIN-LIKE DOMAIN-CONTAINING PROTEIN"/>
    <property type="match status" value="1"/>
</dbReference>
<dbReference type="InterPro" id="IPR019956">
    <property type="entry name" value="Ubiquitin_dom"/>
</dbReference>
<keyword evidence="3" id="KW-1185">Reference proteome</keyword>
<dbReference type="Gene3D" id="3.10.20.90">
    <property type="entry name" value="Phosphatidylinositol 3-kinase Catalytic Subunit, Chain A, domain 1"/>
    <property type="match status" value="1"/>
</dbReference>
<dbReference type="PROSITE" id="PS50053">
    <property type="entry name" value="UBIQUITIN_2"/>
    <property type="match status" value="1"/>
</dbReference>
<name>A0A9N8WN59_9GLOM</name>
<dbReference type="OrthoDB" id="428577at2759"/>
<dbReference type="PANTHER" id="PTHR36649:SF28">
    <property type="entry name" value="UBIQUITIN-LIKE DOMAIN-CONTAINING PROTEIN"/>
    <property type="match status" value="1"/>
</dbReference>
<comment type="caution">
    <text evidence="2">The sequence shown here is derived from an EMBL/GenBank/DDBJ whole genome shotgun (WGS) entry which is preliminary data.</text>
</comment>
<feature type="domain" description="Ubiquitin-like" evidence="1">
    <location>
        <begin position="75"/>
        <end position="150"/>
    </location>
</feature>
<accession>A0A9N8WN59</accession>
<gene>
    <name evidence="2" type="ORF">DERYTH_LOCUS2596</name>
</gene>
<proteinExistence type="predicted"/>
<organism evidence="2 3">
    <name type="scientific">Dentiscutata erythropus</name>
    <dbReference type="NCBI Taxonomy" id="1348616"/>
    <lineage>
        <taxon>Eukaryota</taxon>
        <taxon>Fungi</taxon>
        <taxon>Fungi incertae sedis</taxon>
        <taxon>Mucoromycota</taxon>
        <taxon>Glomeromycotina</taxon>
        <taxon>Glomeromycetes</taxon>
        <taxon>Diversisporales</taxon>
        <taxon>Gigasporaceae</taxon>
        <taxon>Dentiscutata</taxon>
    </lineage>
</organism>
<dbReference type="InterPro" id="IPR000626">
    <property type="entry name" value="Ubiquitin-like_dom"/>
</dbReference>